<comment type="subcellular location">
    <subcellularLocation>
        <location evidence="1">Membrane</location>
        <topology evidence="1">Multi-pass membrane protein</topology>
    </subcellularLocation>
</comment>
<dbReference type="CDD" id="cd07042">
    <property type="entry name" value="STAS_SulP_like_sulfate_transporter"/>
    <property type="match status" value="1"/>
</dbReference>
<evidence type="ECO:0000256" key="1">
    <source>
        <dbReference type="ARBA" id="ARBA00004141"/>
    </source>
</evidence>
<evidence type="ECO:0000256" key="5">
    <source>
        <dbReference type="SAM" id="Phobius"/>
    </source>
</evidence>
<feature type="domain" description="SLC26A/SulP transporter" evidence="6">
    <location>
        <begin position="6"/>
        <end position="115"/>
    </location>
</feature>
<dbReference type="AlphaFoldDB" id="A0AAW1V4R5"/>
<organism evidence="7 8">
    <name type="scientific">Henosepilachna vigintioctopunctata</name>
    <dbReference type="NCBI Taxonomy" id="420089"/>
    <lineage>
        <taxon>Eukaryota</taxon>
        <taxon>Metazoa</taxon>
        <taxon>Ecdysozoa</taxon>
        <taxon>Arthropoda</taxon>
        <taxon>Hexapoda</taxon>
        <taxon>Insecta</taxon>
        <taxon>Pterygota</taxon>
        <taxon>Neoptera</taxon>
        <taxon>Endopterygota</taxon>
        <taxon>Coleoptera</taxon>
        <taxon>Polyphaga</taxon>
        <taxon>Cucujiformia</taxon>
        <taxon>Coccinelloidea</taxon>
        <taxon>Coccinellidae</taxon>
        <taxon>Epilachninae</taxon>
        <taxon>Epilachnini</taxon>
        <taxon>Henosepilachna</taxon>
    </lineage>
</organism>
<evidence type="ECO:0000259" key="6">
    <source>
        <dbReference type="Pfam" id="PF00916"/>
    </source>
</evidence>
<accession>A0AAW1V4R5</accession>
<reference evidence="7 8" key="1">
    <citation type="submission" date="2023-03" db="EMBL/GenBank/DDBJ databases">
        <title>Genome insight into feeding habits of ladybird beetles.</title>
        <authorList>
            <person name="Li H.-S."/>
            <person name="Huang Y.-H."/>
            <person name="Pang H."/>
        </authorList>
    </citation>
    <scope>NUCLEOTIDE SEQUENCE [LARGE SCALE GENOMIC DNA]</scope>
    <source>
        <strain evidence="7">SYSU_2023b</strain>
        <tissue evidence="7">Whole body</tissue>
    </source>
</reference>
<feature type="transmembrane region" description="Helical" evidence="5">
    <location>
        <begin position="113"/>
        <end position="143"/>
    </location>
</feature>
<evidence type="ECO:0000256" key="4">
    <source>
        <dbReference type="ARBA" id="ARBA00023136"/>
    </source>
</evidence>
<dbReference type="GO" id="GO:0016020">
    <property type="term" value="C:membrane"/>
    <property type="evidence" value="ECO:0007669"/>
    <property type="project" value="UniProtKB-SubCell"/>
</dbReference>
<name>A0AAW1V4R5_9CUCU</name>
<evidence type="ECO:0000313" key="7">
    <source>
        <dbReference type="EMBL" id="KAK9887722.1"/>
    </source>
</evidence>
<dbReference type="InterPro" id="IPR001902">
    <property type="entry name" value="SLC26A/SulP_fam"/>
</dbReference>
<dbReference type="PANTHER" id="PTHR11814">
    <property type="entry name" value="SULFATE TRANSPORTER"/>
    <property type="match status" value="1"/>
</dbReference>
<dbReference type="SUPFAM" id="SSF52091">
    <property type="entry name" value="SpoIIaa-like"/>
    <property type="match status" value="1"/>
</dbReference>
<keyword evidence="8" id="KW-1185">Reference proteome</keyword>
<sequence>MAICKAFSNGKSVDSSQEFMALGVCNMANSFVQSFPATGSVARSALQNGSGARTPLCGLYTGTLVILALVFFTPYFYYIPKAALAAVIMAAVIFMVEVRVIKPMWQSKKSDLVLGLLTFIACLVLPLEIGVSIGVGVNLIFILHHAARPKISIDRMQTKHGKEYLMIVPDRCLIFPSVDYVKNLVTKHSTREQVPVVIDCSYIYGADYTAACVIEVLTADFALRNQPLVFYNLRPSVMSVFEGLKPKDFEVVYTEEGLQEVIEHESFSMKIP</sequence>
<dbReference type="Pfam" id="PF00916">
    <property type="entry name" value="Sulfate_transp"/>
    <property type="match status" value="1"/>
</dbReference>
<gene>
    <name evidence="7" type="ORF">WA026_000041</name>
</gene>
<keyword evidence="3 5" id="KW-1133">Transmembrane helix</keyword>
<feature type="transmembrane region" description="Helical" evidence="5">
    <location>
        <begin position="57"/>
        <end position="77"/>
    </location>
</feature>
<evidence type="ECO:0000313" key="8">
    <source>
        <dbReference type="Proteomes" id="UP001431783"/>
    </source>
</evidence>
<dbReference type="GO" id="GO:0055085">
    <property type="term" value="P:transmembrane transport"/>
    <property type="evidence" value="ECO:0007669"/>
    <property type="project" value="InterPro"/>
</dbReference>
<evidence type="ECO:0000256" key="3">
    <source>
        <dbReference type="ARBA" id="ARBA00022989"/>
    </source>
</evidence>
<feature type="transmembrane region" description="Helical" evidence="5">
    <location>
        <begin position="83"/>
        <end position="101"/>
    </location>
</feature>
<dbReference type="Proteomes" id="UP001431783">
    <property type="component" value="Unassembled WGS sequence"/>
</dbReference>
<keyword evidence="2 5" id="KW-0812">Transmembrane</keyword>
<dbReference type="EMBL" id="JARQZJ010000121">
    <property type="protein sequence ID" value="KAK9887722.1"/>
    <property type="molecule type" value="Genomic_DNA"/>
</dbReference>
<comment type="caution">
    <text evidence="7">The sequence shown here is derived from an EMBL/GenBank/DDBJ whole genome shotgun (WGS) entry which is preliminary data.</text>
</comment>
<dbReference type="InterPro" id="IPR036513">
    <property type="entry name" value="STAS_dom_sf"/>
</dbReference>
<keyword evidence="4 5" id="KW-0472">Membrane</keyword>
<evidence type="ECO:0000256" key="2">
    <source>
        <dbReference type="ARBA" id="ARBA00022692"/>
    </source>
</evidence>
<dbReference type="Gene3D" id="3.30.750.24">
    <property type="entry name" value="STAS domain"/>
    <property type="match status" value="1"/>
</dbReference>
<dbReference type="InterPro" id="IPR011547">
    <property type="entry name" value="SLC26A/SulP_dom"/>
</dbReference>
<proteinExistence type="predicted"/>
<protein>
    <recommendedName>
        <fullName evidence="6">SLC26A/SulP transporter domain-containing protein</fullName>
    </recommendedName>
</protein>